<evidence type="ECO:0000313" key="15">
    <source>
        <dbReference type="EMBL" id="CAL0331968.1"/>
    </source>
</evidence>
<feature type="binding site" evidence="12">
    <location>
        <position position="85"/>
    </location>
    <ligand>
        <name>ATP</name>
        <dbReference type="ChEBI" id="CHEBI:30616"/>
    </ligand>
</feature>
<dbReference type="InterPro" id="IPR050823">
    <property type="entry name" value="Plant_Ser_Thr_Prot_Kinase"/>
</dbReference>
<evidence type="ECO:0000256" key="9">
    <source>
        <dbReference type="ARBA" id="ARBA00022840"/>
    </source>
</evidence>
<dbReference type="SUPFAM" id="SSF56112">
    <property type="entry name" value="Protein kinase-like (PK-like)"/>
    <property type="match status" value="1"/>
</dbReference>
<keyword evidence="16" id="KW-1185">Reference proteome</keyword>
<dbReference type="EC" id="2.7.11.1" evidence="3"/>
<name>A0AAV1YDU7_LUPLU</name>
<evidence type="ECO:0000256" key="5">
    <source>
        <dbReference type="ARBA" id="ARBA00022527"/>
    </source>
</evidence>
<evidence type="ECO:0000256" key="8">
    <source>
        <dbReference type="ARBA" id="ARBA00022777"/>
    </source>
</evidence>
<comment type="function">
    <text evidence="11">May be involved in plant defense signaling.</text>
</comment>
<accession>A0AAV1YDU7</accession>
<organism evidence="15 16">
    <name type="scientific">Lupinus luteus</name>
    <name type="common">European yellow lupine</name>
    <dbReference type="NCBI Taxonomy" id="3873"/>
    <lineage>
        <taxon>Eukaryota</taxon>
        <taxon>Viridiplantae</taxon>
        <taxon>Streptophyta</taxon>
        <taxon>Embryophyta</taxon>
        <taxon>Tracheophyta</taxon>
        <taxon>Spermatophyta</taxon>
        <taxon>Magnoliopsida</taxon>
        <taxon>eudicotyledons</taxon>
        <taxon>Gunneridae</taxon>
        <taxon>Pentapetalae</taxon>
        <taxon>rosids</taxon>
        <taxon>fabids</taxon>
        <taxon>Fabales</taxon>
        <taxon>Fabaceae</taxon>
        <taxon>Papilionoideae</taxon>
        <taxon>50 kb inversion clade</taxon>
        <taxon>genistoids sensu lato</taxon>
        <taxon>core genistoids</taxon>
        <taxon>Genisteae</taxon>
        <taxon>Lupinus</taxon>
    </lineage>
</organism>
<dbReference type="Gene3D" id="3.30.200.20">
    <property type="entry name" value="Phosphorylase Kinase, domain 1"/>
    <property type="match status" value="1"/>
</dbReference>
<dbReference type="CDD" id="cd14066">
    <property type="entry name" value="STKc_IRAK"/>
    <property type="match status" value="1"/>
</dbReference>
<evidence type="ECO:0000259" key="14">
    <source>
        <dbReference type="PROSITE" id="PS50011"/>
    </source>
</evidence>
<evidence type="ECO:0000256" key="7">
    <source>
        <dbReference type="ARBA" id="ARBA00022741"/>
    </source>
</evidence>
<evidence type="ECO:0000256" key="1">
    <source>
        <dbReference type="ARBA" id="ARBA00004236"/>
    </source>
</evidence>
<dbReference type="GO" id="GO:0005524">
    <property type="term" value="F:ATP binding"/>
    <property type="evidence" value="ECO:0007669"/>
    <property type="project" value="UniProtKB-UniRule"/>
</dbReference>
<evidence type="ECO:0000256" key="12">
    <source>
        <dbReference type="PROSITE-ProRule" id="PRU10141"/>
    </source>
</evidence>
<dbReference type="EMBL" id="CAXHTB010000023">
    <property type="protein sequence ID" value="CAL0331968.1"/>
    <property type="molecule type" value="Genomic_DNA"/>
</dbReference>
<dbReference type="PANTHER" id="PTHR45621">
    <property type="entry name" value="OS01G0588500 PROTEIN-RELATED"/>
    <property type="match status" value="1"/>
</dbReference>
<dbReference type="PROSITE" id="PS50011">
    <property type="entry name" value="PROTEIN_KINASE_DOM"/>
    <property type="match status" value="1"/>
</dbReference>
<dbReference type="InterPro" id="IPR001245">
    <property type="entry name" value="Ser-Thr/Tyr_kinase_cat_dom"/>
</dbReference>
<dbReference type="GO" id="GO:0004674">
    <property type="term" value="F:protein serine/threonine kinase activity"/>
    <property type="evidence" value="ECO:0007669"/>
    <property type="project" value="UniProtKB-KW"/>
</dbReference>
<dbReference type="InterPro" id="IPR011009">
    <property type="entry name" value="Kinase-like_dom_sf"/>
</dbReference>
<sequence>MGLCFGSLAASSTRNYSLNSISGKILETPNMKVFSFVELKAATKNFRSDALLGEGGFGKVYKGWLHHNTLTPAKPGSGFIVAIKKLNTESVQGFQEWKSEVNFLGRISHPNLVKLLGYCMDDEELLLVYEFMQKGSLESHLFRRYANIEPLSWNTRLKIAIDAARGLAFLHTSEKQVIYRDFKASNILLDGNYNAKISDFGLAKLGPSGGESHVTTRIMGTYGYAAPEYMATGHLYVKSDVYGFGVVLLEMMTGLRAIDIKRPTSQQNLVEWIKPFLHKKREIKSIMDAKLEGQYSTKAAMQAAQLSLKCIESDPKNRPSMQDVLHTLESIQGMNVETKKSKKLRPSSAAFPHFQQPIYHHSAPMYAQQ</sequence>
<keyword evidence="9 12" id="KW-0067">ATP-binding</keyword>
<dbReference type="InterPro" id="IPR017441">
    <property type="entry name" value="Protein_kinase_ATP_BS"/>
</dbReference>
<comment type="subcellular location">
    <subcellularLocation>
        <location evidence="1">Cell membrane</location>
    </subcellularLocation>
</comment>
<evidence type="ECO:0000256" key="2">
    <source>
        <dbReference type="ARBA" id="ARBA00008684"/>
    </source>
</evidence>
<evidence type="ECO:0000256" key="4">
    <source>
        <dbReference type="ARBA" id="ARBA00022475"/>
    </source>
</evidence>
<comment type="caution">
    <text evidence="15">The sequence shown here is derived from an EMBL/GenBank/DDBJ whole genome shotgun (WGS) entry which is preliminary data.</text>
</comment>
<dbReference type="InterPro" id="IPR008271">
    <property type="entry name" value="Ser/Thr_kinase_AS"/>
</dbReference>
<evidence type="ECO:0000256" key="3">
    <source>
        <dbReference type="ARBA" id="ARBA00012513"/>
    </source>
</evidence>
<dbReference type="AlphaFoldDB" id="A0AAV1YDU7"/>
<evidence type="ECO:0000256" key="11">
    <source>
        <dbReference type="ARBA" id="ARBA00054261"/>
    </source>
</evidence>
<dbReference type="FunFam" id="3.30.200.20:FF:000228">
    <property type="entry name" value="Serine/threonine-protein kinase BIK1"/>
    <property type="match status" value="1"/>
</dbReference>
<keyword evidence="4" id="KW-1003">Cell membrane</keyword>
<dbReference type="GO" id="GO:0005886">
    <property type="term" value="C:plasma membrane"/>
    <property type="evidence" value="ECO:0007669"/>
    <property type="project" value="UniProtKB-SubCell"/>
</dbReference>
<evidence type="ECO:0000256" key="6">
    <source>
        <dbReference type="ARBA" id="ARBA00022679"/>
    </source>
</evidence>
<dbReference type="InterPro" id="IPR000719">
    <property type="entry name" value="Prot_kinase_dom"/>
</dbReference>
<keyword evidence="8" id="KW-0418">Kinase</keyword>
<feature type="domain" description="Protein kinase" evidence="14">
    <location>
        <begin position="46"/>
        <end position="329"/>
    </location>
</feature>
<comment type="similarity">
    <text evidence="2">Belongs to the protein kinase superfamily. Ser/Thr protein kinase family.</text>
</comment>
<dbReference type="Proteomes" id="UP001497480">
    <property type="component" value="Unassembled WGS sequence"/>
</dbReference>
<proteinExistence type="inferred from homology"/>
<keyword evidence="7 12" id="KW-0547">Nucleotide-binding</keyword>
<dbReference type="PROSITE" id="PS00108">
    <property type="entry name" value="PROTEIN_KINASE_ST"/>
    <property type="match status" value="1"/>
</dbReference>
<dbReference type="PROSITE" id="PS00107">
    <property type="entry name" value="PROTEIN_KINASE_ATP"/>
    <property type="match status" value="1"/>
</dbReference>
<gene>
    <name evidence="15" type="ORF">LLUT_LOCUS33028</name>
</gene>
<keyword evidence="5 13" id="KW-0723">Serine/threonine-protein kinase</keyword>
<evidence type="ECO:0000313" key="16">
    <source>
        <dbReference type="Proteomes" id="UP001497480"/>
    </source>
</evidence>
<dbReference type="Gene3D" id="1.10.510.10">
    <property type="entry name" value="Transferase(Phosphotransferase) domain 1"/>
    <property type="match status" value="1"/>
</dbReference>
<evidence type="ECO:0000256" key="13">
    <source>
        <dbReference type="RuleBase" id="RU000304"/>
    </source>
</evidence>
<keyword evidence="10" id="KW-0472">Membrane</keyword>
<reference evidence="15 16" key="1">
    <citation type="submission" date="2024-03" db="EMBL/GenBank/DDBJ databases">
        <authorList>
            <person name="Martinez-Hernandez J."/>
        </authorList>
    </citation>
    <scope>NUCLEOTIDE SEQUENCE [LARGE SCALE GENOMIC DNA]</scope>
</reference>
<dbReference type="Pfam" id="PF07714">
    <property type="entry name" value="PK_Tyr_Ser-Thr"/>
    <property type="match status" value="1"/>
</dbReference>
<dbReference type="FunFam" id="1.10.510.10:FF:000032">
    <property type="entry name" value="Serine/threonine-protein kinase PBS1"/>
    <property type="match status" value="1"/>
</dbReference>
<protein>
    <recommendedName>
        <fullName evidence="3">non-specific serine/threonine protein kinase</fullName>
        <ecNumber evidence="3">2.7.11.1</ecNumber>
    </recommendedName>
</protein>
<evidence type="ECO:0000256" key="10">
    <source>
        <dbReference type="ARBA" id="ARBA00023136"/>
    </source>
</evidence>
<keyword evidence="6" id="KW-0808">Transferase</keyword>